<evidence type="ECO:0000256" key="1">
    <source>
        <dbReference type="SAM" id="SignalP"/>
    </source>
</evidence>
<dbReference type="AlphaFoldDB" id="A0A074JSF3"/>
<dbReference type="EMBL" id="AUNB01000084">
    <property type="protein sequence ID" value="KEO52287.1"/>
    <property type="molecule type" value="Genomic_DNA"/>
</dbReference>
<proteinExistence type="predicted"/>
<reference evidence="2 3" key="1">
    <citation type="journal article" date="2015" name="Antonie Van Leeuwenhoek">
        <title>Thioclava indica sp. nov., isolated from surface seawater of the Indian Ocean.</title>
        <authorList>
            <person name="Liu Y."/>
            <person name="Lai Q."/>
            <person name="Du J."/>
            <person name="Xu H."/>
            <person name="Jiang L."/>
            <person name="Shao Z."/>
        </authorList>
    </citation>
    <scope>NUCLEOTIDE SEQUENCE [LARGE SCALE GENOMIC DNA]</scope>
    <source>
        <strain evidence="2 3">DT23-4</strain>
    </source>
</reference>
<gene>
    <name evidence="2" type="ORF">DT23_08350</name>
</gene>
<feature type="signal peptide" evidence="1">
    <location>
        <begin position="1"/>
        <end position="25"/>
    </location>
</feature>
<evidence type="ECO:0000313" key="3">
    <source>
        <dbReference type="Proteomes" id="UP000027471"/>
    </source>
</evidence>
<dbReference type="RefSeq" id="WP_038133334.1">
    <property type="nucleotide sequence ID" value="NZ_AUNB01000084.1"/>
</dbReference>
<sequence>MRKFQKVTMVAGTFLLAAATGHVMQSVNPESLVVTPRIFANNASPTIAARPNETPRLQLSRMTVLHNPPTQHIAQDTGVGAIPQMPANGTGGFVQSKTTSCKDASLDLSLVPPGALSVALSADCARNTALDIQDGSLKIAAHSDAEGNWQGLLPAMQVENKISVNAKGAMVASAHLSTPEITKLDRVIFSAQSGSEMHLNIYEKGAGFDGSGHISVATPRTPDTPLGGYMMRYDGPNDTQIEVYTAPTTLSPVRMQIETEVTLANCGKTVSGSVRRVLAGEDKPLNPIEIDMPSCEALGQFVVFPLPNLQDGRSRKMTQK</sequence>
<accession>A0A074JSF3</accession>
<organism evidence="2 3">
    <name type="scientific">Thioclava indica</name>
    <dbReference type="NCBI Taxonomy" id="1353528"/>
    <lineage>
        <taxon>Bacteria</taxon>
        <taxon>Pseudomonadati</taxon>
        <taxon>Pseudomonadota</taxon>
        <taxon>Alphaproteobacteria</taxon>
        <taxon>Rhodobacterales</taxon>
        <taxon>Paracoccaceae</taxon>
        <taxon>Thioclava</taxon>
    </lineage>
</organism>
<dbReference type="Proteomes" id="UP000027471">
    <property type="component" value="Unassembled WGS sequence"/>
</dbReference>
<dbReference type="OrthoDB" id="7956241at2"/>
<protein>
    <submittedName>
        <fullName evidence="2">Uncharacterized protein</fullName>
    </submittedName>
</protein>
<keyword evidence="1" id="KW-0732">Signal</keyword>
<name>A0A074JSF3_9RHOB</name>
<keyword evidence="3" id="KW-1185">Reference proteome</keyword>
<feature type="chain" id="PRO_5001697081" evidence="1">
    <location>
        <begin position="26"/>
        <end position="320"/>
    </location>
</feature>
<dbReference type="STRING" id="1353528.DT23_08350"/>
<evidence type="ECO:0000313" key="2">
    <source>
        <dbReference type="EMBL" id="KEO52287.1"/>
    </source>
</evidence>
<comment type="caution">
    <text evidence="2">The sequence shown here is derived from an EMBL/GenBank/DDBJ whole genome shotgun (WGS) entry which is preliminary data.</text>
</comment>
<dbReference type="eggNOG" id="ENOG5032NBD">
    <property type="taxonomic scope" value="Bacteria"/>
</dbReference>